<dbReference type="SMART" id="SM00060">
    <property type="entry name" value="FN3"/>
    <property type="match status" value="8"/>
</dbReference>
<dbReference type="Proteomes" id="UP000752171">
    <property type="component" value="Unassembled WGS sequence"/>
</dbReference>
<dbReference type="CDD" id="cd00063">
    <property type="entry name" value="FN3"/>
    <property type="match status" value="8"/>
</dbReference>
<dbReference type="PANTHER" id="PTHR24099:SF14">
    <property type="entry name" value="FIBRONECTIN TYPE III DOMAIN CONTAINING 3C2-RELATED"/>
    <property type="match status" value="1"/>
</dbReference>
<feature type="domain" description="Fibronectin type-III" evidence="9">
    <location>
        <begin position="861"/>
        <end position="949"/>
    </location>
</feature>
<keyword evidence="2 8" id="KW-0812">Transmembrane</keyword>
<keyword evidence="5 8" id="KW-0472">Membrane</keyword>
<dbReference type="OrthoDB" id="443915at2759"/>
<feature type="compositionally biased region" description="Polar residues" evidence="7">
    <location>
        <begin position="209"/>
        <end position="221"/>
    </location>
</feature>
<evidence type="ECO:0000256" key="5">
    <source>
        <dbReference type="ARBA" id="ARBA00023136"/>
    </source>
</evidence>
<dbReference type="AlphaFoldDB" id="A0A8T2LK89"/>
<keyword evidence="3" id="KW-0677">Repeat</keyword>
<feature type="domain" description="Fibronectin type-III" evidence="9">
    <location>
        <begin position="370"/>
        <end position="462"/>
    </location>
</feature>
<evidence type="ECO:0000313" key="10">
    <source>
        <dbReference type="EMBL" id="KAG9271910.1"/>
    </source>
</evidence>
<proteinExistence type="inferred from homology"/>
<evidence type="ECO:0000256" key="1">
    <source>
        <dbReference type="ARBA" id="ARBA00004167"/>
    </source>
</evidence>
<feature type="domain" description="Fibronectin type-III" evidence="9">
    <location>
        <begin position="259"/>
        <end position="366"/>
    </location>
</feature>
<reference evidence="10 11" key="1">
    <citation type="submission" date="2021-07" db="EMBL/GenBank/DDBJ databases">
        <authorList>
            <person name="Imarazene B."/>
            <person name="Zahm M."/>
            <person name="Klopp C."/>
            <person name="Cabau C."/>
            <person name="Beille S."/>
            <person name="Jouanno E."/>
            <person name="Castinel A."/>
            <person name="Lluch J."/>
            <person name="Gil L."/>
            <person name="Kuchtly C."/>
            <person name="Lopez Roques C."/>
            <person name="Donnadieu C."/>
            <person name="Parrinello H."/>
            <person name="Journot L."/>
            <person name="Du K."/>
            <person name="Schartl M."/>
            <person name="Retaux S."/>
            <person name="Guiguen Y."/>
        </authorList>
    </citation>
    <scope>NUCLEOTIDE SEQUENCE [LARGE SCALE GENOMIC DNA]</scope>
    <source>
        <strain evidence="10">Pach_M1</strain>
        <tissue evidence="10">Testis</tissue>
    </source>
</reference>
<dbReference type="InterPro" id="IPR003961">
    <property type="entry name" value="FN3_dom"/>
</dbReference>
<dbReference type="SUPFAM" id="SSF49265">
    <property type="entry name" value="Fibronectin type III"/>
    <property type="match status" value="5"/>
</dbReference>
<dbReference type="PROSITE" id="PS50853">
    <property type="entry name" value="FN3"/>
    <property type="match status" value="8"/>
</dbReference>
<feature type="domain" description="Fibronectin type-III" evidence="9">
    <location>
        <begin position="469"/>
        <end position="562"/>
    </location>
</feature>
<dbReference type="EMBL" id="JAICCE010000010">
    <property type="protein sequence ID" value="KAG9271910.1"/>
    <property type="molecule type" value="Genomic_DNA"/>
</dbReference>
<dbReference type="PRINTS" id="PR00014">
    <property type="entry name" value="FNTYPEIII"/>
</dbReference>
<evidence type="ECO:0000313" key="11">
    <source>
        <dbReference type="Proteomes" id="UP000752171"/>
    </source>
</evidence>
<dbReference type="InterPro" id="IPR036116">
    <property type="entry name" value="FN3_sf"/>
</dbReference>
<dbReference type="InterPro" id="IPR050617">
    <property type="entry name" value="E3_ligase_FN3/SPRY"/>
</dbReference>
<evidence type="ECO:0000256" key="6">
    <source>
        <dbReference type="ARBA" id="ARBA00038207"/>
    </source>
</evidence>
<comment type="similarity">
    <text evidence="6">Belongs to the FNDC3 family.</text>
</comment>
<dbReference type="InterPro" id="IPR013783">
    <property type="entry name" value="Ig-like_fold"/>
</dbReference>
<comment type="caution">
    <text evidence="10">The sequence shown here is derived from an EMBL/GenBank/DDBJ whole genome shotgun (WGS) entry which is preliminary data.</text>
</comment>
<organism evidence="10 11">
    <name type="scientific">Astyanax mexicanus</name>
    <name type="common">Blind cave fish</name>
    <name type="synonym">Astyanax fasciatus mexicanus</name>
    <dbReference type="NCBI Taxonomy" id="7994"/>
    <lineage>
        <taxon>Eukaryota</taxon>
        <taxon>Metazoa</taxon>
        <taxon>Chordata</taxon>
        <taxon>Craniata</taxon>
        <taxon>Vertebrata</taxon>
        <taxon>Euteleostomi</taxon>
        <taxon>Actinopterygii</taxon>
        <taxon>Neopterygii</taxon>
        <taxon>Teleostei</taxon>
        <taxon>Ostariophysi</taxon>
        <taxon>Characiformes</taxon>
        <taxon>Characoidei</taxon>
        <taxon>Acestrorhamphidae</taxon>
        <taxon>Acestrorhamphinae</taxon>
        <taxon>Astyanax</taxon>
    </lineage>
</organism>
<feature type="transmembrane region" description="Helical" evidence="8">
    <location>
        <begin position="1167"/>
        <end position="1191"/>
    </location>
</feature>
<dbReference type="PANTHER" id="PTHR24099">
    <property type="entry name" value="E3 UBIQUITIN-PROTEIN LIGASE TRIM36-RELATED"/>
    <property type="match status" value="1"/>
</dbReference>
<protein>
    <submittedName>
        <fullName evidence="10">Fibronectin type-III domain-containing protein 3A-like isoform X1</fullName>
    </submittedName>
</protein>
<dbReference type="GO" id="GO:0016020">
    <property type="term" value="C:membrane"/>
    <property type="evidence" value="ECO:0007669"/>
    <property type="project" value="UniProtKB-SubCell"/>
</dbReference>
<evidence type="ECO:0000256" key="7">
    <source>
        <dbReference type="SAM" id="MobiDB-lite"/>
    </source>
</evidence>
<feature type="domain" description="Fibronectin type-III" evidence="9">
    <location>
        <begin position="756"/>
        <end position="849"/>
    </location>
</feature>
<feature type="domain" description="Fibronectin type-III" evidence="9">
    <location>
        <begin position="662"/>
        <end position="755"/>
    </location>
</feature>
<evidence type="ECO:0000259" key="9">
    <source>
        <dbReference type="PROSITE" id="PS50853"/>
    </source>
</evidence>
<evidence type="ECO:0000256" key="8">
    <source>
        <dbReference type="SAM" id="Phobius"/>
    </source>
</evidence>
<dbReference type="Gene3D" id="2.60.40.10">
    <property type="entry name" value="Immunoglobulins"/>
    <property type="match status" value="8"/>
</dbReference>
<evidence type="ECO:0000256" key="4">
    <source>
        <dbReference type="ARBA" id="ARBA00022989"/>
    </source>
</evidence>
<evidence type="ECO:0000256" key="3">
    <source>
        <dbReference type="ARBA" id="ARBA00022737"/>
    </source>
</evidence>
<feature type="region of interest" description="Disordered" evidence="7">
    <location>
        <begin position="183"/>
        <end position="250"/>
    </location>
</feature>
<feature type="domain" description="Fibronectin type-III" evidence="9">
    <location>
        <begin position="566"/>
        <end position="658"/>
    </location>
</feature>
<name>A0A8T2LK89_ASTMX</name>
<evidence type="ECO:0000256" key="2">
    <source>
        <dbReference type="ARBA" id="ARBA00022692"/>
    </source>
</evidence>
<sequence length="1194" mass="130943">MMTDQHLPLLEATPMLADVPFLPPMINGDSMQQMILVQVNPGETFTIRTEDGHFQCITGPAQVPMVSPNGTMPPIFIPPGYVSQVVEENGMRKVLVLPHTVEFHPSLPPVPPHLPLYTPPHPTMLHHPHVFPTELPHYVHQLPALPIYTEQDMMCHSMSMPIHEERSVKMQEQLQRRLKGSYLGTANGVPLPHSPPGPFIKGGQVAMLNGNSKGRTGSAASPTPPRLKHSGRTRASPTSSYDTKDPEEEVRRVQELLSAVCKPSVGSVTSRSAVLSWRPPLPIPSETDTHSHTHTHSHTALLLSYELALSPSGTEGDFKLVYQGKDTRCTVGDLRPATNYYARVCVACSSVKGAQSDTVAFTTLPGAPDAPAAPRLLQRTKSSISLQWRSPNDNGSKITGFCLEYHEQGKQSAFKEVYSGLAKQYKVMQLMPSTKYAFRLAAKNDVGMSAFSSVVSCCTASCSAAPPAPPAPPRLTEAGVTWLSLEWSAPCGSAGRDTLVYILEVEEKGLGCGFQLKHRGEEQSCTVKELKRFTSYQFRVLATDTEGTSQPSGVVEYRTLPDQPGNPGKPSLCRPAQPHSLHVIWEAPEDDGGSPITLYVLEISHTDGQWDVVYSGPLRQHVCECLLEGTWYSLRVHCRSLGGQSQVSEILSVETPALPPGPCEALRTAGDATPSEIPLCWDPPVRDGGAAVSQYCVEMAQSEEEDQQEVFCGSDSRCTVNQLLPGRTYLFWVKAFNTAGWGPLSEKCQASTAAGPPEQCRAPELTLKTSSSVLASWQVPVCNGAEVCEFRMEWGLEEGSLELLYCGPSSQYEVNDLRPATEYRCRVQAVSDVGAGLFSDVAMVTTPASVPAAVEHVEEMRAEPLDDVMPRSSATTLALRWKEPRCHGAEISSYNIDIGEELPLSVGRTSYHILENLQPETTYRIRVQAVNSIGSGPFSSVLKLRTRGLPPEPPLLECAVAGPQSLKLKWGEGPSRPQNSRGTHYCLHMQVDTDRSVCIYSGPCHTFKVQRLCEATEYQFSIQAHSEAGMGPLSTPYTFSTTRSPPPQLRAPKVEPVEWNKYAVTWETLQPMRGDPIVYNLQLLRGREVEQLYKGPATSYTWQNSTTGVSCRLRVCAGRRSQEGSELWGQCSLSTSLPATAQPREHKISSCQDPLPKRSWPLTDEPFATILLFGFVVLAVLFAVLIQYFVIERQ</sequence>
<comment type="subcellular location">
    <subcellularLocation>
        <location evidence="1">Membrane</location>
        <topology evidence="1">Single-pass membrane protein</topology>
    </subcellularLocation>
</comment>
<dbReference type="FunFam" id="2.60.40.10:FF:000180">
    <property type="entry name" value="Fibronectin type III domain containing 3A"/>
    <property type="match status" value="1"/>
</dbReference>
<keyword evidence="4 8" id="KW-1133">Transmembrane helix</keyword>
<feature type="domain" description="Fibronectin type-III" evidence="9">
    <location>
        <begin position="950"/>
        <end position="1045"/>
    </location>
</feature>
<dbReference type="Pfam" id="PF00041">
    <property type="entry name" value="fn3"/>
    <property type="match status" value="6"/>
</dbReference>
<gene>
    <name evidence="10" type="primary">FNDC3A</name>
    <name evidence="10" type="ORF">AMEX_G12846</name>
</gene>
<accession>A0A8T2LK89</accession>
<dbReference type="FunFam" id="2.60.40.10:FF:000373">
    <property type="entry name" value="fibronectin type-III domain-containing protein 3A isoform X1"/>
    <property type="match status" value="1"/>
</dbReference>